<dbReference type="AlphaFoldDB" id="A0A1X0G4E1"/>
<accession>A0A1X0G4E1</accession>
<name>A0A1X0G4E1_MYCNT</name>
<dbReference type="EMBL" id="MVHW01000002">
    <property type="protein sequence ID" value="ORB08913.1"/>
    <property type="molecule type" value="Genomic_DNA"/>
</dbReference>
<dbReference type="InterPro" id="IPR021784">
    <property type="entry name" value="DUF3349"/>
</dbReference>
<dbReference type="Pfam" id="PF11829">
    <property type="entry name" value="DUF3349"/>
    <property type="match status" value="1"/>
</dbReference>
<comment type="caution">
    <text evidence="1">The sequence shown here is derived from an EMBL/GenBank/DDBJ whole genome shotgun (WGS) entry which is preliminary data.</text>
</comment>
<sequence>MSLGDRVASMVAFLRAGYPTHDPDVGYAPLLALLPRRVSDDEVVAIAKRLLTPWRRPIDHPIDRADVGVEIIGVTDEMPSADDIERVLVAVQLRRNDG</sequence>
<evidence type="ECO:0000313" key="1">
    <source>
        <dbReference type="EMBL" id="ORB08913.1"/>
    </source>
</evidence>
<evidence type="ECO:0008006" key="3">
    <source>
        <dbReference type="Google" id="ProtNLM"/>
    </source>
</evidence>
<dbReference type="InterPro" id="IPR044918">
    <property type="entry name" value="DUF3349_helical"/>
</dbReference>
<protein>
    <recommendedName>
        <fullName evidence="3">DUF3349 domain-containing protein</fullName>
    </recommendedName>
</protein>
<gene>
    <name evidence="1" type="ORF">BST30_03030</name>
</gene>
<dbReference type="STRING" id="560555.BST30_03030"/>
<dbReference type="RefSeq" id="WP_083093061.1">
    <property type="nucleotide sequence ID" value="NZ_AP022590.1"/>
</dbReference>
<proteinExistence type="predicted"/>
<evidence type="ECO:0000313" key="2">
    <source>
        <dbReference type="Proteomes" id="UP000192760"/>
    </source>
</evidence>
<organism evidence="1 2">
    <name type="scientific">Mycobacterium mantenii</name>
    <dbReference type="NCBI Taxonomy" id="560555"/>
    <lineage>
        <taxon>Bacteria</taxon>
        <taxon>Bacillati</taxon>
        <taxon>Actinomycetota</taxon>
        <taxon>Actinomycetes</taxon>
        <taxon>Mycobacteriales</taxon>
        <taxon>Mycobacteriaceae</taxon>
        <taxon>Mycobacterium</taxon>
        <taxon>Mycobacterium avium complex (MAC)</taxon>
    </lineage>
</organism>
<dbReference type="Gene3D" id="1.10.150.430">
    <property type="entry name" value="DUF3349, helical bundle"/>
    <property type="match status" value="1"/>
</dbReference>
<reference evidence="1 2" key="1">
    <citation type="submission" date="2017-02" db="EMBL/GenBank/DDBJ databases">
        <title>The new phylogeny of genus Mycobacterium.</title>
        <authorList>
            <person name="Tortoli E."/>
            <person name="Trovato A."/>
            <person name="Cirillo D.M."/>
        </authorList>
    </citation>
    <scope>NUCLEOTIDE SEQUENCE [LARGE SCALE GENOMIC DNA]</scope>
    <source>
        <strain evidence="1 2">DSM 45255</strain>
    </source>
</reference>
<dbReference type="Proteomes" id="UP000192760">
    <property type="component" value="Unassembled WGS sequence"/>
</dbReference>